<dbReference type="PANTHER" id="PTHR43104">
    <property type="entry name" value="L-2-HYDROXYGLUTARATE DEHYDROGENASE, MITOCHONDRIAL"/>
    <property type="match status" value="1"/>
</dbReference>
<dbReference type="Pfam" id="PF01266">
    <property type="entry name" value="DAO"/>
    <property type="match status" value="1"/>
</dbReference>
<dbReference type="EMBL" id="FP929003">
    <property type="protein sequence ID" value="CBK42714.1"/>
    <property type="molecule type" value="Genomic_DNA"/>
</dbReference>
<evidence type="ECO:0000313" key="7">
    <source>
        <dbReference type="EMBL" id="CBK42714.1"/>
    </source>
</evidence>
<evidence type="ECO:0000256" key="5">
    <source>
        <dbReference type="ARBA" id="ARBA00037941"/>
    </source>
</evidence>
<evidence type="ECO:0000256" key="4">
    <source>
        <dbReference type="ARBA" id="ARBA00023002"/>
    </source>
</evidence>
<keyword evidence="4 7" id="KW-0560">Oxidoreductase</keyword>
<dbReference type="STRING" id="330214.NIDE3018"/>
<dbReference type="InterPro" id="IPR036188">
    <property type="entry name" value="FAD/NAD-bd_sf"/>
</dbReference>
<evidence type="ECO:0000256" key="3">
    <source>
        <dbReference type="ARBA" id="ARBA00022827"/>
    </source>
</evidence>
<proteinExistence type="inferred from homology"/>
<comment type="similarity">
    <text evidence="5">Belongs to the L2HGDH family.</text>
</comment>
<evidence type="ECO:0000259" key="6">
    <source>
        <dbReference type="Pfam" id="PF01266"/>
    </source>
</evidence>
<protein>
    <submittedName>
        <fullName evidence="7">Putative L-2-hydroxyglutarate oxidase</fullName>
        <ecNumber evidence="7">1.1.99.2</ecNumber>
    </submittedName>
</protein>
<dbReference type="GO" id="GO:0005737">
    <property type="term" value="C:cytoplasm"/>
    <property type="evidence" value="ECO:0007669"/>
    <property type="project" value="TreeGrafter"/>
</dbReference>
<sequence>MLSWVSDWTLPDVEGMHHMARETCDVLIAGAGVIGVAIARELRRRYGVKVVVLEKESTAGRHASGRNSGVLHAGVYYKAGTLKARLCVEGNRRLRAYCRQQAIPLNEHGKVIVARTEAELPALRELYARSQANGVRASLLDQQALKEVEPCAKTVQQALYVQDTAVVNPQRVMAAMVADAEREGVEFRFGCAWQGRESDGAARTDRGRVTYGHFVNCGGLFADRIAHAHEVGLHFAILPFRGQFYQLRPGSALQVRGNIYPVPDLRNPFLGVHFTRRPEGDVTIGPSALPLLGREQYRGLTGATIGGTVTMLAYLMRLFGRNRDHFRSIAWTEMIKLTRAGFFREAADLGRGFEKADLLPGQAPGIRAQLVDTRTAELVSDFVIEPGVRSTHVLNAVSPAFTSSLPFAEHVVDTMRLA</sequence>
<comment type="cofactor">
    <cofactor evidence="1">
        <name>FAD</name>
        <dbReference type="ChEBI" id="CHEBI:57692"/>
    </cofactor>
</comment>
<dbReference type="Gene3D" id="3.30.9.10">
    <property type="entry name" value="D-Amino Acid Oxidase, subunit A, domain 2"/>
    <property type="match status" value="1"/>
</dbReference>
<dbReference type="EC" id="1.1.99.2" evidence="7"/>
<keyword evidence="3" id="KW-0274">FAD</keyword>
<dbReference type="KEGG" id="nde:NIDE3018"/>
<name>D8PHH7_9BACT</name>
<dbReference type="InterPro" id="IPR006076">
    <property type="entry name" value="FAD-dep_OxRdtase"/>
</dbReference>
<dbReference type="Gene3D" id="3.50.50.60">
    <property type="entry name" value="FAD/NAD(P)-binding domain"/>
    <property type="match status" value="1"/>
</dbReference>
<feature type="domain" description="FAD dependent oxidoreductase" evidence="6">
    <location>
        <begin position="25"/>
        <end position="320"/>
    </location>
</feature>
<dbReference type="SUPFAM" id="SSF51905">
    <property type="entry name" value="FAD/NAD(P)-binding domain"/>
    <property type="match status" value="1"/>
</dbReference>
<evidence type="ECO:0000256" key="2">
    <source>
        <dbReference type="ARBA" id="ARBA00022630"/>
    </source>
</evidence>
<dbReference type="Proteomes" id="UP000001660">
    <property type="component" value="Chromosome"/>
</dbReference>
<organism evidence="7 8">
    <name type="scientific">Nitrospira defluvii</name>
    <dbReference type="NCBI Taxonomy" id="330214"/>
    <lineage>
        <taxon>Bacteria</taxon>
        <taxon>Pseudomonadati</taxon>
        <taxon>Nitrospirota</taxon>
        <taxon>Nitrospiria</taxon>
        <taxon>Nitrospirales</taxon>
        <taxon>Nitrospiraceae</taxon>
        <taxon>Nitrospira</taxon>
    </lineage>
</organism>
<keyword evidence="8" id="KW-1185">Reference proteome</keyword>
<dbReference type="NCBIfam" id="NF008726">
    <property type="entry name" value="PRK11728.1"/>
    <property type="match status" value="1"/>
</dbReference>
<dbReference type="PANTHER" id="PTHR43104:SF2">
    <property type="entry name" value="L-2-HYDROXYGLUTARATE DEHYDROGENASE, MITOCHONDRIAL"/>
    <property type="match status" value="1"/>
</dbReference>
<accession>D8PHH7</accession>
<dbReference type="GO" id="GO:0047545">
    <property type="term" value="F:(S)-2-hydroxyglutarate dehydrogenase activity"/>
    <property type="evidence" value="ECO:0007669"/>
    <property type="project" value="UniProtKB-EC"/>
</dbReference>
<dbReference type="eggNOG" id="COG0579">
    <property type="taxonomic scope" value="Bacteria"/>
</dbReference>
<evidence type="ECO:0000256" key="1">
    <source>
        <dbReference type="ARBA" id="ARBA00001974"/>
    </source>
</evidence>
<reference evidence="7 8" key="1">
    <citation type="journal article" date="2010" name="Proc. Natl. Acad. Sci. U.S.A.">
        <title>A Nitrospira metagenome illuminates the physiology and evolution of globally important nitrite-oxidizing bacteria.</title>
        <authorList>
            <person name="Lucker S."/>
            <person name="Wagner M."/>
            <person name="Maixner F."/>
            <person name="Pelletier E."/>
            <person name="Koch H."/>
            <person name="Vacherie B."/>
            <person name="Rattei T."/>
            <person name="Sinninghe Damste J."/>
            <person name="Spieck E."/>
            <person name="Le Paslier D."/>
            <person name="Daims H."/>
        </authorList>
    </citation>
    <scope>NUCLEOTIDE SEQUENCE [LARGE SCALE GENOMIC DNA]</scope>
</reference>
<dbReference type="HOGENOM" id="CLU_024775_0_1_0"/>
<dbReference type="AlphaFoldDB" id="D8PHH7"/>
<keyword evidence="2" id="KW-0285">Flavoprotein</keyword>
<gene>
    <name evidence="7" type="ORF">NIDE3018</name>
</gene>
<evidence type="ECO:0000313" key="8">
    <source>
        <dbReference type="Proteomes" id="UP000001660"/>
    </source>
</evidence>